<dbReference type="Proteomes" id="UP001062846">
    <property type="component" value="Chromosome 6"/>
</dbReference>
<accession>A0ACC0NBY3</accession>
<name>A0ACC0NBY3_RHOML</name>
<gene>
    <name evidence="1" type="ORF">RHMOL_Rhmol06G0081100</name>
</gene>
<evidence type="ECO:0000313" key="1">
    <source>
        <dbReference type="EMBL" id="KAI8550137.1"/>
    </source>
</evidence>
<protein>
    <submittedName>
        <fullName evidence="1">Uncharacterized protein</fullName>
    </submittedName>
</protein>
<sequence>MGILRVQHYIPIHVPSKCRNHGSMVLHSHSSSRFLPSKLSLCLIIVLECCVA</sequence>
<organism evidence="1 2">
    <name type="scientific">Rhododendron molle</name>
    <name type="common">Chinese azalea</name>
    <name type="synonym">Azalea mollis</name>
    <dbReference type="NCBI Taxonomy" id="49168"/>
    <lineage>
        <taxon>Eukaryota</taxon>
        <taxon>Viridiplantae</taxon>
        <taxon>Streptophyta</taxon>
        <taxon>Embryophyta</taxon>
        <taxon>Tracheophyta</taxon>
        <taxon>Spermatophyta</taxon>
        <taxon>Magnoliopsida</taxon>
        <taxon>eudicotyledons</taxon>
        <taxon>Gunneridae</taxon>
        <taxon>Pentapetalae</taxon>
        <taxon>asterids</taxon>
        <taxon>Ericales</taxon>
        <taxon>Ericaceae</taxon>
        <taxon>Ericoideae</taxon>
        <taxon>Rhodoreae</taxon>
        <taxon>Rhododendron</taxon>
    </lineage>
</organism>
<proteinExistence type="predicted"/>
<keyword evidence="2" id="KW-1185">Reference proteome</keyword>
<comment type="caution">
    <text evidence="1">The sequence shown here is derived from an EMBL/GenBank/DDBJ whole genome shotgun (WGS) entry which is preliminary data.</text>
</comment>
<evidence type="ECO:0000313" key="2">
    <source>
        <dbReference type="Proteomes" id="UP001062846"/>
    </source>
</evidence>
<dbReference type="EMBL" id="CM046393">
    <property type="protein sequence ID" value="KAI8550137.1"/>
    <property type="molecule type" value="Genomic_DNA"/>
</dbReference>
<reference evidence="1" key="1">
    <citation type="submission" date="2022-02" db="EMBL/GenBank/DDBJ databases">
        <title>Plant Genome Project.</title>
        <authorList>
            <person name="Zhang R.-G."/>
        </authorList>
    </citation>
    <scope>NUCLEOTIDE SEQUENCE</scope>
    <source>
        <strain evidence="1">AT1</strain>
    </source>
</reference>